<sequence>MQRRSSSAFSLHSDLRSFYLETVRCEKHRAVFFVFLVFVFLFAFRCFFTFVDLSQHANQSGFLG</sequence>
<keyword evidence="1" id="KW-0812">Transmembrane</keyword>
<accession>A0A0C5IZI4</accession>
<keyword evidence="3" id="KW-1185">Reference proteome</keyword>
<evidence type="ECO:0000313" key="3">
    <source>
        <dbReference type="Proteomes" id="UP000061603"/>
    </source>
</evidence>
<keyword evidence="1" id="KW-0472">Membrane</keyword>
<gene>
    <name evidence="2" type="ORF">PG1C_06370</name>
</gene>
<evidence type="ECO:0000256" key="1">
    <source>
        <dbReference type="SAM" id="Phobius"/>
    </source>
</evidence>
<proteinExistence type="predicted"/>
<dbReference type="STRING" id="1565605.PG1C_06370"/>
<protein>
    <recommendedName>
        <fullName evidence="4">Transmembrane protein</fullName>
    </recommendedName>
</protein>
<dbReference type="EMBL" id="CP010554">
    <property type="protein sequence ID" value="AJP48182.1"/>
    <property type="molecule type" value="Genomic_DNA"/>
</dbReference>
<feature type="transmembrane region" description="Helical" evidence="1">
    <location>
        <begin position="30"/>
        <end position="51"/>
    </location>
</feature>
<evidence type="ECO:0008006" key="4">
    <source>
        <dbReference type="Google" id="ProtNLM"/>
    </source>
</evidence>
<name>A0A0C5IZI4_9PROT</name>
<keyword evidence="1" id="KW-1133">Transmembrane helix</keyword>
<dbReference type="Proteomes" id="UP000061603">
    <property type="component" value="Chromosome"/>
</dbReference>
<organism evidence="2 3">
    <name type="scientific">Rugosibacter aromaticivorans</name>
    <dbReference type="NCBI Taxonomy" id="1565605"/>
    <lineage>
        <taxon>Bacteria</taxon>
        <taxon>Pseudomonadati</taxon>
        <taxon>Pseudomonadota</taxon>
        <taxon>Betaproteobacteria</taxon>
        <taxon>Nitrosomonadales</taxon>
        <taxon>Sterolibacteriaceae</taxon>
        <taxon>Rugosibacter</taxon>
    </lineage>
</organism>
<evidence type="ECO:0000313" key="2">
    <source>
        <dbReference type="EMBL" id="AJP48182.1"/>
    </source>
</evidence>
<dbReference type="AlphaFoldDB" id="A0A0C5IZI4"/>
<dbReference type="KEGG" id="rbu:PG1C_06370"/>
<reference evidence="2 3" key="1">
    <citation type="journal article" date="2015" name="Genome Announc.">
        <title>Complete Genome Sequence of a Novel Bacterium within the Family Rhodocyclaceae That Degrades Polycyclic Aromatic Hydrocarbons.</title>
        <authorList>
            <person name="Singleton D.R."/>
            <person name="Dickey A.N."/>
            <person name="Scholl E.H."/>
            <person name="Wright F.A."/>
            <person name="Aitken M.D."/>
        </authorList>
    </citation>
    <scope>NUCLEOTIDE SEQUENCE [LARGE SCALE GENOMIC DNA]</scope>
    <source>
        <strain evidence="3">PG1-Ca6</strain>
    </source>
</reference>
<dbReference type="HOGENOM" id="CLU_2864841_0_0_4"/>